<dbReference type="EMBL" id="CM042020">
    <property type="protein sequence ID" value="KAI3821120.1"/>
    <property type="molecule type" value="Genomic_DNA"/>
</dbReference>
<gene>
    <name evidence="1" type="ORF">L1987_08677</name>
</gene>
<proteinExistence type="predicted"/>
<accession>A0ACB9JNI6</accession>
<reference evidence="1 2" key="2">
    <citation type="journal article" date="2022" name="Mol. Ecol. Resour.">
        <title>The genomes of chicory, endive, great burdock and yacon provide insights into Asteraceae paleo-polyploidization history and plant inulin production.</title>
        <authorList>
            <person name="Fan W."/>
            <person name="Wang S."/>
            <person name="Wang H."/>
            <person name="Wang A."/>
            <person name="Jiang F."/>
            <person name="Liu H."/>
            <person name="Zhao H."/>
            <person name="Xu D."/>
            <person name="Zhang Y."/>
        </authorList>
    </citation>
    <scope>NUCLEOTIDE SEQUENCE [LARGE SCALE GENOMIC DNA]</scope>
    <source>
        <strain evidence="2">cv. Yunnan</strain>
        <tissue evidence="1">Leaves</tissue>
    </source>
</reference>
<protein>
    <submittedName>
        <fullName evidence="1">Uncharacterized protein</fullName>
    </submittedName>
</protein>
<comment type="caution">
    <text evidence="1">The sequence shown here is derived from an EMBL/GenBank/DDBJ whole genome shotgun (WGS) entry which is preliminary data.</text>
</comment>
<evidence type="ECO:0000313" key="1">
    <source>
        <dbReference type="EMBL" id="KAI3821120.1"/>
    </source>
</evidence>
<sequence length="213" mass="25462">MEVEKCRFKTLKHDTKVFNKVIDAWVDVLNYEEKYRSPTSQYRLFCDTDLIMLKYKETDWPKRIERFILNMNRAAYWNPAFLDLRGIDMVFIPMLEHDHYYLIVFELKHTTISVIDNFSDPYPLVRLNDHEDYFEKDSPCKVKEIFVKYLEHVKHLKTDEMNAAKIKKVKIAWATNSNALDCAVFLMRHMERYMGAREKFNSGLSSNGPKKNK</sequence>
<keyword evidence="2" id="KW-1185">Reference proteome</keyword>
<name>A0ACB9JNI6_9ASTR</name>
<organism evidence="1 2">
    <name type="scientific">Smallanthus sonchifolius</name>
    <dbReference type="NCBI Taxonomy" id="185202"/>
    <lineage>
        <taxon>Eukaryota</taxon>
        <taxon>Viridiplantae</taxon>
        <taxon>Streptophyta</taxon>
        <taxon>Embryophyta</taxon>
        <taxon>Tracheophyta</taxon>
        <taxon>Spermatophyta</taxon>
        <taxon>Magnoliopsida</taxon>
        <taxon>eudicotyledons</taxon>
        <taxon>Gunneridae</taxon>
        <taxon>Pentapetalae</taxon>
        <taxon>asterids</taxon>
        <taxon>campanulids</taxon>
        <taxon>Asterales</taxon>
        <taxon>Asteraceae</taxon>
        <taxon>Asteroideae</taxon>
        <taxon>Heliantheae alliance</taxon>
        <taxon>Millerieae</taxon>
        <taxon>Smallanthus</taxon>
    </lineage>
</organism>
<dbReference type="Proteomes" id="UP001056120">
    <property type="component" value="Linkage Group LG03"/>
</dbReference>
<evidence type="ECO:0000313" key="2">
    <source>
        <dbReference type="Proteomes" id="UP001056120"/>
    </source>
</evidence>
<reference evidence="2" key="1">
    <citation type="journal article" date="2022" name="Mol. Ecol. Resour.">
        <title>The genomes of chicory, endive, great burdock and yacon provide insights into Asteraceae palaeo-polyploidization history and plant inulin production.</title>
        <authorList>
            <person name="Fan W."/>
            <person name="Wang S."/>
            <person name="Wang H."/>
            <person name="Wang A."/>
            <person name="Jiang F."/>
            <person name="Liu H."/>
            <person name="Zhao H."/>
            <person name="Xu D."/>
            <person name="Zhang Y."/>
        </authorList>
    </citation>
    <scope>NUCLEOTIDE SEQUENCE [LARGE SCALE GENOMIC DNA]</scope>
    <source>
        <strain evidence="2">cv. Yunnan</strain>
    </source>
</reference>